<dbReference type="Proteomes" id="UP000267469">
    <property type="component" value="Unassembled WGS sequence"/>
</dbReference>
<name>A0A3N0EKR7_SINP1</name>
<evidence type="ECO:0000256" key="1">
    <source>
        <dbReference type="SAM" id="Phobius"/>
    </source>
</evidence>
<protein>
    <submittedName>
        <fullName evidence="2">Uncharacterized protein</fullName>
    </submittedName>
</protein>
<proteinExistence type="predicted"/>
<keyword evidence="3" id="KW-1185">Reference proteome</keyword>
<comment type="caution">
    <text evidence="2">The sequence shown here is derived from an EMBL/GenBank/DDBJ whole genome shotgun (WGS) entry which is preliminary data.</text>
</comment>
<evidence type="ECO:0000313" key="2">
    <source>
        <dbReference type="EMBL" id="RNL88478.1"/>
    </source>
</evidence>
<evidence type="ECO:0000313" key="3">
    <source>
        <dbReference type="Proteomes" id="UP000267469"/>
    </source>
</evidence>
<organism evidence="2 3">
    <name type="scientific">Sinomicrobium pectinilyticum</name>
    <dbReference type="NCBI Taxonomy" id="1084421"/>
    <lineage>
        <taxon>Bacteria</taxon>
        <taxon>Pseudomonadati</taxon>
        <taxon>Bacteroidota</taxon>
        <taxon>Flavobacteriia</taxon>
        <taxon>Flavobacteriales</taxon>
        <taxon>Flavobacteriaceae</taxon>
        <taxon>Sinomicrobium</taxon>
    </lineage>
</organism>
<gene>
    <name evidence="2" type="ORF">ED312_08500</name>
</gene>
<keyword evidence="1" id="KW-0472">Membrane</keyword>
<accession>A0A3N0EKR7</accession>
<dbReference type="EMBL" id="RJTM01000059">
    <property type="protein sequence ID" value="RNL88478.1"/>
    <property type="molecule type" value="Genomic_DNA"/>
</dbReference>
<feature type="transmembrane region" description="Helical" evidence="1">
    <location>
        <begin position="12"/>
        <end position="32"/>
    </location>
</feature>
<dbReference type="OrthoDB" id="800022at2"/>
<keyword evidence="1" id="KW-0812">Transmembrane</keyword>
<dbReference type="AlphaFoldDB" id="A0A3N0EKR7"/>
<keyword evidence="1" id="KW-1133">Transmembrane helix</keyword>
<sequence length="148" mass="17047">MFNEISWGEYALAVTLILTAYYAAVGLWLYILKLRTPVSTIKPVTNQEEQHIKETVSTPSFEEIPDDTFKQAEELMDMLKKVIAEVFYHKQGRKVLLENLSRTLQKNPEFIGTPFEQGIQDFIIRECDKHGPVGLRIDEVSELWSAEV</sequence>
<reference evidence="2 3" key="1">
    <citation type="submission" date="2018-10" db="EMBL/GenBank/DDBJ databases">
        <title>Sinomicrobium pectinilyticum sp. nov., a pectinase-producing bacterium isolated from alkaline and saline soil, and emended description of the genus Sinomicrobium.</title>
        <authorList>
            <person name="Cheng B."/>
            <person name="Li C."/>
            <person name="Lai Q."/>
            <person name="Du M."/>
            <person name="Shao Z."/>
            <person name="Xu P."/>
            <person name="Yang C."/>
        </authorList>
    </citation>
    <scope>NUCLEOTIDE SEQUENCE [LARGE SCALE GENOMIC DNA]</scope>
    <source>
        <strain evidence="2 3">5DNS001</strain>
    </source>
</reference>
<dbReference type="RefSeq" id="WP_123215576.1">
    <property type="nucleotide sequence ID" value="NZ_RJTM01000059.1"/>
</dbReference>